<evidence type="ECO:0000313" key="3">
    <source>
        <dbReference type="Proteomes" id="UP000295493"/>
    </source>
</evidence>
<dbReference type="Gene3D" id="1.10.150.240">
    <property type="entry name" value="Putative phosphatase, domain 2"/>
    <property type="match status" value="1"/>
</dbReference>
<evidence type="ECO:0000313" key="2">
    <source>
        <dbReference type="EMBL" id="TDN80660.1"/>
    </source>
</evidence>
<protein>
    <submittedName>
        <fullName evidence="2">Putative hydrolase of the HAD superfamily</fullName>
    </submittedName>
</protein>
<dbReference type="Gene3D" id="3.40.50.1000">
    <property type="entry name" value="HAD superfamily/HAD-like"/>
    <property type="match status" value="1"/>
</dbReference>
<dbReference type="PRINTS" id="PR00413">
    <property type="entry name" value="HADHALOGNASE"/>
</dbReference>
<dbReference type="InterPro" id="IPR036412">
    <property type="entry name" value="HAD-like_sf"/>
</dbReference>
<dbReference type="GO" id="GO:0016787">
    <property type="term" value="F:hydrolase activity"/>
    <property type="evidence" value="ECO:0007669"/>
    <property type="project" value="UniProtKB-KW"/>
</dbReference>
<dbReference type="InterPro" id="IPR006439">
    <property type="entry name" value="HAD-SF_hydro_IA"/>
</dbReference>
<name>A0A4R6FIK3_9SPHN</name>
<evidence type="ECO:0000256" key="1">
    <source>
        <dbReference type="ARBA" id="ARBA00022990"/>
    </source>
</evidence>
<organism evidence="2 3">
    <name type="scientific">Stakelama pacifica</name>
    <dbReference type="NCBI Taxonomy" id="517720"/>
    <lineage>
        <taxon>Bacteria</taxon>
        <taxon>Pseudomonadati</taxon>
        <taxon>Pseudomonadota</taxon>
        <taxon>Alphaproteobacteria</taxon>
        <taxon>Sphingomonadales</taxon>
        <taxon>Sphingomonadaceae</taxon>
        <taxon>Stakelama</taxon>
    </lineage>
</organism>
<sequence length="227" mass="24444">MTRDTVIFDFGGVLTSSPFEAFNRMEAERGLPHDFVRRVNSANPDDNAWARFERSEIDAAAFDLAFRAEALAMGHDLAGREVLARLVGDIRPEMVAALDQLTQLGFRIACITNNVRSGKGAQMSRSADHADEIAAILSRFETVVESSREGVRKPDPAIYRIACDRLGVPPDRCVYLDDLGVNCKPAAALGMAAIKVVSAVQALADLEAALGLSQGMLTSRLKPGSAP</sequence>
<dbReference type="InterPro" id="IPR011945">
    <property type="entry name" value="HAD-SF_ppase_IA/epoxid_hydro_N"/>
</dbReference>
<dbReference type="Proteomes" id="UP000295493">
    <property type="component" value="Unassembled WGS sequence"/>
</dbReference>
<dbReference type="RefSeq" id="WP_133496134.1">
    <property type="nucleotide sequence ID" value="NZ_BMLU01000009.1"/>
</dbReference>
<proteinExistence type="predicted"/>
<dbReference type="SFLD" id="SFLDG01129">
    <property type="entry name" value="C1.5:_HAD__Beta-PGM__Phosphata"/>
    <property type="match status" value="1"/>
</dbReference>
<accession>A0A4R6FIK3</accession>
<dbReference type="NCBIfam" id="TIGR01509">
    <property type="entry name" value="HAD-SF-IA-v3"/>
    <property type="match status" value="1"/>
</dbReference>
<dbReference type="PANTHER" id="PTHR47829">
    <property type="entry name" value="HYDROLASE, PUTATIVE (AFU_ORTHOLOGUE AFUA_1G12880)-RELATED"/>
    <property type="match status" value="1"/>
</dbReference>
<dbReference type="CDD" id="cd02603">
    <property type="entry name" value="HAD_sEH-N_like"/>
    <property type="match status" value="1"/>
</dbReference>
<dbReference type="InterPro" id="IPR023198">
    <property type="entry name" value="PGP-like_dom2"/>
</dbReference>
<dbReference type="Pfam" id="PF00702">
    <property type="entry name" value="Hydrolase"/>
    <property type="match status" value="1"/>
</dbReference>
<dbReference type="NCBIfam" id="TIGR02247">
    <property type="entry name" value="HAD-1A3-hyp"/>
    <property type="match status" value="1"/>
</dbReference>
<dbReference type="SFLD" id="SFLDS00003">
    <property type="entry name" value="Haloacid_Dehalogenase"/>
    <property type="match status" value="1"/>
</dbReference>
<dbReference type="InterPro" id="IPR052898">
    <property type="entry name" value="ACAD10-like"/>
</dbReference>
<keyword evidence="3" id="KW-1185">Reference proteome</keyword>
<dbReference type="InterPro" id="IPR023214">
    <property type="entry name" value="HAD_sf"/>
</dbReference>
<dbReference type="AlphaFoldDB" id="A0A4R6FIK3"/>
<dbReference type="OrthoDB" id="9807742at2"/>
<dbReference type="SUPFAM" id="SSF56784">
    <property type="entry name" value="HAD-like"/>
    <property type="match status" value="1"/>
</dbReference>
<comment type="caution">
    <text evidence="2">The sequence shown here is derived from an EMBL/GenBank/DDBJ whole genome shotgun (WGS) entry which is preliminary data.</text>
</comment>
<dbReference type="PANTHER" id="PTHR47829:SF1">
    <property type="entry name" value="HAD FAMILY PHOSPHATASE"/>
    <property type="match status" value="1"/>
</dbReference>
<keyword evidence="1" id="KW-0007">Acetylation</keyword>
<dbReference type="EMBL" id="SNWD01000009">
    <property type="protein sequence ID" value="TDN80660.1"/>
    <property type="molecule type" value="Genomic_DNA"/>
</dbReference>
<keyword evidence="2" id="KW-0378">Hydrolase</keyword>
<gene>
    <name evidence="2" type="ORF">EV664_10950</name>
</gene>
<reference evidence="2 3" key="1">
    <citation type="submission" date="2019-03" db="EMBL/GenBank/DDBJ databases">
        <title>Genomic Encyclopedia of Type Strains, Phase IV (KMG-IV): sequencing the most valuable type-strain genomes for metagenomic binning, comparative biology and taxonomic classification.</title>
        <authorList>
            <person name="Goeker M."/>
        </authorList>
    </citation>
    <scope>NUCLEOTIDE SEQUENCE [LARGE SCALE GENOMIC DNA]</scope>
    <source>
        <strain evidence="2 3">DSM 25059</strain>
    </source>
</reference>